<accession>D3S174</accession>
<feature type="transmembrane region" description="Helical" evidence="7">
    <location>
        <begin position="316"/>
        <end position="336"/>
    </location>
</feature>
<dbReference type="Proteomes" id="UP000002613">
    <property type="component" value="Chromosome"/>
</dbReference>
<evidence type="ECO:0000256" key="1">
    <source>
        <dbReference type="ARBA" id="ARBA00004651"/>
    </source>
</evidence>
<evidence type="ECO:0000256" key="7">
    <source>
        <dbReference type="SAM" id="Phobius"/>
    </source>
</evidence>
<dbReference type="RefSeq" id="WP_012964657.1">
    <property type="nucleotide sequence ID" value="NC_013849.1"/>
</dbReference>
<feature type="transmembrane region" description="Helical" evidence="7">
    <location>
        <begin position="212"/>
        <end position="237"/>
    </location>
</feature>
<feature type="transmembrane region" description="Helical" evidence="7">
    <location>
        <begin position="45"/>
        <end position="69"/>
    </location>
</feature>
<evidence type="ECO:0000313" key="8">
    <source>
        <dbReference type="EMBL" id="ADC64310.1"/>
    </source>
</evidence>
<feature type="transmembrane region" description="Helical" evidence="7">
    <location>
        <begin position="249"/>
        <end position="266"/>
    </location>
</feature>
<dbReference type="Pfam" id="PF03916">
    <property type="entry name" value="NrfD"/>
    <property type="match status" value="1"/>
</dbReference>
<feature type="transmembrane region" description="Helical" evidence="7">
    <location>
        <begin position="393"/>
        <end position="411"/>
    </location>
</feature>
<dbReference type="InterPro" id="IPR052049">
    <property type="entry name" value="Electron_transfer_protein"/>
</dbReference>
<comment type="similarity">
    <text evidence="2">Belongs to the NrfD family.</text>
</comment>
<dbReference type="EMBL" id="CP001899">
    <property type="protein sequence ID" value="ADC64310.1"/>
    <property type="molecule type" value="Genomic_DNA"/>
</dbReference>
<evidence type="ECO:0000256" key="6">
    <source>
        <dbReference type="ARBA" id="ARBA00023136"/>
    </source>
</evidence>
<dbReference type="Gene3D" id="1.20.1630.10">
    <property type="entry name" value="Formate dehydrogenase/DMSO reductase domain"/>
    <property type="match status" value="1"/>
</dbReference>
<dbReference type="PANTHER" id="PTHR34856">
    <property type="entry name" value="PROTEIN NRFD"/>
    <property type="match status" value="1"/>
</dbReference>
<gene>
    <name evidence="8" type="ordered locus">Ferp_0122</name>
</gene>
<dbReference type="InterPro" id="IPR005614">
    <property type="entry name" value="NrfD-like"/>
</dbReference>
<feature type="transmembrane region" description="Helical" evidence="7">
    <location>
        <begin position="286"/>
        <end position="309"/>
    </location>
</feature>
<comment type="subcellular location">
    <subcellularLocation>
        <location evidence="1">Cell membrane</location>
        <topology evidence="1">Multi-pass membrane protein</topology>
    </subcellularLocation>
</comment>
<dbReference type="eggNOG" id="arCOG02025">
    <property type="taxonomic scope" value="Archaea"/>
</dbReference>
<dbReference type="HOGENOM" id="CLU_021295_1_0_2"/>
<evidence type="ECO:0000256" key="3">
    <source>
        <dbReference type="ARBA" id="ARBA00022475"/>
    </source>
</evidence>
<dbReference type="GO" id="GO:0005886">
    <property type="term" value="C:plasma membrane"/>
    <property type="evidence" value="ECO:0007669"/>
    <property type="project" value="UniProtKB-SubCell"/>
</dbReference>
<protein>
    <submittedName>
        <fullName evidence="8">Polysulphide reductase NrfD</fullName>
    </submittedName>
</protein>
<feature type="transmembrane region" description="Helical" evidence="7">
    <location>
        <begin position="76"/>
        <end position="97"/>
    </location>
</feature>
<name>D3S174_FERPA</name>
<feature type="transmembrane region" description="Helical" evidence="7">
    <location>
        <begin position="117"/>
        <end position="138"/>
    </location>
</feature>
<evidence type="ECO:0000313" key="9">
    <source>
        <dbReference type="Proteomes" id="UP000002613"/>
    </source>
</evidence>
<proteinExistence type="inferred from homology"/>
<evidence type="ECO:0000256" key="2">
    <source>
        <dbReference type="ARBA" id="ARBA00008929"/>
    </source>
</evidence>
<keyword evidence="9" id="KW-1185">Reference proteome</keyword>
<keyword evidence="5 7" id="KW-1133">Transmembrane helix</keyword>
<feature type="transmembrane region" description="Helical" evidence="7">
    <location>
        <begin position="7"/>
        <end position="25"/>
    </location>
</feature>
<dbReference type="AlphaFoldDB" id="D3S174"/>
<feature type="transmembrane region" description="Helical" evidence="7">
    <location>
        <begin position="179"/>
        <end position="200"/>
    </location>
</feature>
<keyword evidence="4 7" id="KW-0812">Transmembrane</keyword>
<sequence>MRKYNLAMLILGILAIIGFAAWIYQIQKGLIVTNMRNPFSWGLYIAMWAFYVGTAAGGLVVSSAIYIFGAKQLKPIAPVASLTAFIFAVAAMLMVLPDLGRPDRILNIIIYPNPKSLLPWDFLVLSTYAVLSAIYTYVQLRPRIAERGITIFGKTIMKRDVKADELARLREASERQAKILAPIALPFAILIHTVTAWVLATQLSRPWWYGGLLAPTFIAAALTAGPAVVILASLIVYGFKEELAQTYRLLAKVSAASAAGLLFMYYNDFLVRWWWEAGKEYDALMLVFRDYLAIHAAEVILLILGIIILATRYSSVSGLVFGSVIINLGILAHRYLLMPPAYNLIPTRIAVILGYESFEWAYPIAVGEVRGTLMNPEPIFVDYWNYVPSPVEITITIGVFAVISFILLFLLKALPVEKAEAA</sequence>
<evidence type="ECO:0000256" key="5">
    <source>
        <dbReference type="ARBA" id="ARBA00022989"/>
    </source>
</evidence>
<evidence type="ECO:0000256" key="4">
    <source>
        <dbReference type="ARBA" id="ARBA00022692"/>
    </source>
</evidence>
<dbReference type="GeneID" id="8777614"/>
<keyword evidence="3" id="KW-1003">Cell membrane</keyword>
<reference evidence="9" key="1">
    <citation type="submission" date="2010-02" db="EMBL/GenBank/DDBJ databases">
        <title>Complete sequence of Ferroglobus placidus DSM 10642.</title>
        <authorList>
            <consortium name="US DOE Joint Genome Institute"/>
            <person name="Lucas S."/>
            <person name="Copeland A."/>
            <person name="Lapidus A."/>
            <person name="Cheng J.-F."/>
            <person name="Bruce D."/>
            <person name="Goodwin L."/>
            <person name="Pitluck S."/>
            <person name="Saunders E."/>
            <person name="Brettin T."/>
            <person name="Detter J.C."/>
            <person name="Han C."/>
            <person name="Tapia R."/>
            <person name="Larimer F."/>
            <person name="Land M."/>
            <person name="Hauser L."/>
            <person name="Kyrpides N."/>
            <person name="Ivanova N."/>
            <person name="Holmes D."/>
            <person name="Lovley D."/>
            <person name="Kyrpides N."/>
            <person name="Anderson I.J."/>
            <person name="Woyke T."/>
        </authorList>
    </citation>
    <scope>NUCLEOTIDE SEQUENCE [LARGE SCALE GENOMIC DNA]</scope>
    <source>
        <strain evidence="9">DSM 10642 / AEDII12DO</strain>
    </source>
</reference>
<dbReference type="PANTHER" id="PTHR34856:SF2">
    <property type="entry name" value="PROTEIN NRFD"/>
    <property type="match status" value="1"/>
</dbReference>
<dbReference type="KEGG" id="fpl:Ferp_0122"/>
<organism evidence="8 9">
    <name type="scientific">Ferroglobus placidus (strain DSM 10642 / AEDII12DO)</name>
    <dbReference type="NCBI Taxonomy" id="589924"/>
    <lineage>
        <taxon>Archaea</taxon>
        <taxon>Methanobacteriati</taxon>
        <taxon>Methanobacteriota</taxon>
        <taxon>Archaeoglobi</taxon>
        <taxon>Archaeoglobales</taxon>
        <taxon>Archaeoglobaceae</taxon>
        <taxon>Ferroglobus</taxon>
    </lineage>
</organism>
<keyword evidence="6 7" id="KW-0472">Membrane</keyword>
<dbReference type="STRING" id="589924.Ferp_0122"/>
<dbReference type="PaxDb" id="589924-Ferp_0122"/>
<reference evidence="8 9" key="2">
    <citation type="journal article" date="2011" name="Stand. Genomic Sci.">
        <title>Complete genome sequence of Ferroglobus placidus AEDII12DO.</title>
        <authorList>
            <person name="Anderson I."/>
            <person name="Risso C."/>
            <person name="Holmes D."/>
            <person name="Lucas S."/>
            <person name="Copeland A."/>
            <person name="Lapidus A."/>
            <person name="Cheng J.F."/>
            <person name="Bruce D."/>
            <person name="Goodwin L."/>
            <person name="Pitluck S."/>
            <person name="Saunders E."/>
            <person name="Brettin T."/>
            <person name="Detter J.C."/>
            <person name="Han C."/>
            <person name="Tapia R."/>
            <person name="Larimer F."/>
            <person name="Land M."/>
            <person name="Hauser L."/>
            <person name="Woyke T."/>
            <person name="Lovley D."/>
            <person name="Kyrpides N."/>
            <person name="Ivanova N."/>
        </authorList>
    </citation>
    <scope>NUCLEOTIDE SEQUENCE [LARGE SCALE GENOMIC DNA]</scope>
    <source>
        <strain evidence="9">DSM 10642 / AEDII12DO</strain>
    </source>
</reference>